<proteinExistence type="inferred from homology"/>
<name>B8D6H3_DESA1</name>
<evidence type="ECO:0000313" key="2">
    <source>
        <dbReference type="EMBL" id="ACL11704.1"/>
    </source>
</evidence>
<dbReference type="Gene3D" id="3.30.2170.10">
    <property type="entry name" value="archaeoglobus fulgidus dsm 4304 superfamily"/>
    <property type="match status" value="1"/>
</dbReference>
<dbReference type="HAMAP" id="MF_00582">
    <property type="entry name" value="UPF0215"/>
    <property type="match status" value="1"/>
</dbReference>
<accession>B8D6H3</accession>
<evidence type="ECO:0000256" key="1">
    <source>
        <dbReference type="HAMAP-Rule" id="MF_00582"/>
    </source>
</evidence>
<dbReference type="Proteomes" id="UP000006903">
    <property type="component" value="Chromosome"/>
</dbReference>
<dbReference type="RefSeq" id="WP_012609045.1">
    <property type="nucleotide sequence ID" value="NC_011766.1"/>
</dbReference>
<protein>
    <recommendedName>
        <fullName evidence="1">UPF0215 protein DKAM_1378</fullName>
    </recommendedName>
</protein>
<evidence type="ECO:0000313" key="3">
    <source>
        <dbReference type="Proteomes" id="UP000006903"/>
    </source>
</evidence>
<dbReference type="eggNOG" id="arCOG00928">
    <property type="taxonomic scope" value="Archaea"/>
</dbReference>
<dbReference type="EMBL" id="CP001140">
    <property type="protein sequence ID" value="ACL11704.1"/>
    <property type="molecule type" value="Genomic_DNA"/>
</dbReference>
<dbReference type="KEGG" id="dka:DKAM_1378"/>
<dbReference type="InterPro" id="IPR002802">
    <property type="entry name" value="Endo_dU"/>
</dbReference>
<dbReference type="GeneID" id="7171420"/>
<dbReference type="PIRSF" id="PIRSF006380">
    <property type="entry name" value="UCP006380"/>
    <property type="match status" value="1"/>
</dbReference>
<comment type="similarity">
    <text evidence="1">Belongs to the UPF0215 family.</text>
</comment>
<gene>
    <name evidence="2" type="ordered locus">DKAM_1378</name>
</gene>
<reference evidence="2 3" key="1">
    <citation type="journal article" date="2009" name="J. Bacteriol.">
        <title>Complete genome sequence of the anaerobic, protein-degrading hyperthermophilic crenarchaeon Desulfurococcus kamchatkensis.</title>
        <authorList>
            <person name="Ravin N.V."/>
            <person name="Mardanov A.V."/>
            <person name="Beletsky A.V."/>
            <person name="Kublanov I.V."/>
            <person name="Kolganova T.V."/>
            <person name="Lebedinsky A.V."/>
            <person name="Chernyh N.A."/>
            <person name="Bonch-Osmolovskaya E.A."/>
            <person name="Skryabin K.G."/>
        </authorList>
    </citation>
    <scope>NUCLEOTIDE SEQUENCE [LARGE SCALE GENOMIC DNA]</scope>
    <source>
        <strain evidence="3">DSM 18924 / JCM 16383 / VKM B-2413 / 1221n</strain>
    </source>
</reference>
<dbReference type="HOGENOM" id="CLU_095956_1_1_2"/>
<dbReference type="STRING" id="490899.DKAM_1378"/>
<dbReference type="PANTHER" id="PTHR39518:SF2">
    <property type="entry name" value="UPF0215 PROTEIN MJ1150"/>
    <property type="match status" value="1"/>
</dbReference>
<organism evidence="2 3">
    <name type="scientific">Desulfurococcus amylolyticus (strain DSM 18924 / JCM 16383 / VKM B-2413 / 1221n)</name>
    <name type="common">Desulfurococcus kamchatkensis</name>
    <dbReference type="NCBI Taxonomy" id="490899"/>
    <lineage>
        <taxon>Archaea</taxon>
        <taxon>Thermoproteota</taxon>
        <taxon>Thermoprotei</taxon>
        <taxon>Desulfurococcales</taxon>
        <taxon>Desulfurococcaceae</taxon>
        <taxon>Desulfurococcus</taxon>
    </lineage>
</organism>
<dbReference type="Pfam" id="PF01949">
    <property type="entry name" value="Endo_dU"/>
    <property type="match status" value="1"/>
</dbReference>
<dbReference type="PANTHER" id="PTHR39518">
    <property type="entry name" value="UPF0215 PROTEIN MJ1150"/>
    <property type="match status" value="1"/>
</dbReference>
<dbReference type="AlphaFoldDB" id="B8D6H3"/>
<sequence>MTKHCCIIEAYDDGFFPPEFKGGRGDTFIVGVKTSGFRVLDIAVSRVLVDGGETYKRIVEMSGLLNGELIMLDGVTYAGFDVVDPFLLHSETGKPVVAVQLYPLNLERVRSALLKHFPDGEERFRVMRNYYESLIPIETAWRIIQVMAVGIDLGRVVRVLRHVCIYSPEPEPLRIADKIASSLSKLFIS</sequence>